<feature type="domain" description="SWIM-type" evidence="3">
    <location>
        <begin position="56"/>
        <end position="89"/>
    </location>
</feature>
<dbReference type="PROSITE" id="PS50966">
    <property type="entry name" value="ZF_SWIM"/>
    <property type="match status" value="1"/>
</dbReference>
<evidence type="ECO:0000313" key="5">
    <source>
        <dbReference type="Proteomes" id="UP001162881"/>
    </source>
</evidence>
<name>A0ABT0BIM0_9SPHN</name>
<dbReference type="RefSeq" id="WP_244023786.1">
    <property type="nucleotide sequence ID" value="NZ_JALHLF010000132.1"/>
</dbReference>
<reference evidence="4" key="1">
    <citation type="submission" date="2022-03" db="EMBL/GenBank/DDBJ databases">
        <title>Identification of a novel bacterium isolated from mangrove sediments.</title>
        <authorList>
            <person name="Pan X."/>
        </authorList>
    </citation>
    <scope>NUCLEOTIDE SEQUENCE</scope>
    <source>
        <strain evidence="4">B1949</strain>
    </source>
</reference>
<comment type="caution">
    <text evidence="4">The sequence shown here is derived from an EMBL/GenBank/DDBJ whole genome shotgun (WGS) entry which is preliminary data.</text>
</comment>
<dbReference type="InterPro" id="IPR007527">
    <property type="entry name" value="Znf_SWIM"/>
</dbReference>
<evidence type="ECO:0000256" key="1">
    <source>
        <dbReference type="PROSITE-ProRule" id="PRU00325"/>
    </source>
</evidence>
<keyword evidence="5" id="KW-1185">Reference proteome</keyword>
<keyword evidence="1" id="KW-0863">Zinc-finger</keyword>
<evidence type="ECO:0000256" key="2">
    <source>
        <dbReference type="SAM" id="MobiDB-lite"/>
    </source>
</evidence>
<accession>A0ABT0BIM0</accession>
<evidence type="ECO:0000259" key="3">
    <source>
        <dbReference type="PROSITE" id="PS50966"/>
    </source>
</evidence>
<keyword evidence="1" id="KW-0479">Metal-binding</keyword>
<organism evidence="4 5">
    <name type="scientific">Novosphingobium organovorum</name>
    <dbReference type="NCBI Taxonomy" id="2930092"/>
    <lineage>
        <taxon>Bacteria</taxon>
        <taxon>Pseudomonadati</taxon>
        <taxon>Pseudomonadota</taxon>
        <taxon>Alphaproteobacteria</taxon>
        <taxon>Sphingomonadales</taxon>
        <taxon>Sphingomonadaceae</taxon>
        <taxon>Novosphingobium</taxon>
    </lineage>
</organism>
<proteinExistence type="predicted"/>
<keyword evidence="1" id="KW-0862">Zinc</keyword>
<dbReference type="EMBL" id="JALHLF010000132">
    <property type="protein sequence ID" value="MCJ2184698.1"/>
    <property type="molecule type" value="Genomic_DNA"/>
</dbReference>
<protein>
    <submittedName>
        <fullName evidence="4">SWIM zinc finger domain-containing protein</fullName>
    </submittedName>
</protein>
<feature type="non-terminal residue" evidence="4">
    <location>
        <position position="216"/>
    </location>
</feature>
<gene>
    <name evidence="4" type="ORF">MTR62_18680</name>
</gene>
<sequence>MSAPSLRAALAGFDDAALATLANPGLVRRAHRDLAEGKLHLRAQSPDSAEIEVDGQRVTIDARGPAQAHCTCPAAGACRHRIGAVLLLRTLADDAAPAKPDEGNDGDEGNDAPPTDTTPESILAVLDRAALEKWAGKASWRAARELVGEAEAIAHEGHAVTVGFAAIEGPVRILAGQGPEGIVSKAAKPRVKAYHAAAVLAARRHFGLARPDETAA</sequence>
<feature type="region of interest" description="Disordered" evidence="2">
    <location>
        <begin position="96"/>
        <end position="119"/>
    </location>
</feature>
<dbReference type="Proteomes" id="UP001162881">
    <property type="component" value="Unassembled WGS sequence"/>
</dbReference>
<evidence type="ECO:0000313" key="4">
    <source>
        <dbReference type="EMBL" id="MCJ2184698.1"/>
    </source>
</evidence>